<name>F9W012_9ACTN</name>
<proteinExistence type="predicted"/>
<dbReference type="InterPro" id="IPR016024">
    <property type="entry name" value="ARM-type_fold"/>
</dbReference>
<dbReference type="eggNOG" id="COG4912">
    <property type="taxonomic scope" value="Bacteria"/>
</dbReference>
<protein>
    <recommendedName>
        <fullName evidence="3">DNA alkylation repair enzyme</fullName>
    </recommendedName>
</protein>
<comment type="caution">
    <text evidence="1">The sequence shown here is derived from an EMBL/GenBank/DDBJ whole genome shotgun (WGS) entry which is preliminary data.</text>
</comment>
<organism evidence="1 2">
    <name type="scientific">Gordonia alkanivorans NBRC 16433</name>
    <dbReference type="NCBI Taxonomy" id="1027371"/>
    <lineage>
        <taxon>Bacteria</taxon>
        <taxon>Bacillati</taxon>
        <taxon>Actinomycetota</taxon>
        <taxon>Actinomycetes</taxon>
        <taxon>Mycobacteriales</taxon>
        <taxon>Gordoniaceae</taxon>
        <taxon>Gordonia</taxon>
    </lineage>
</organism>
<dbReference type="InterPro" id="IPR014825">
    <property type="entry name" value="DNA_alkylation"/>
</dbReference>
<reference evidence="1 2" key="1">
    <citation type="submission" date="2011-05" db="EMBL/GenBank/DDBJ databases">
        <title>Whole genome shotgun sequence of Gordonia alkanivorans NBRC 16433.</title>
        <authorList>
            <person name="Hosoyama A."/>
            <person name="Nakamura S."/>
            <person name="Takarada H."/>
            <person name="Tsuchikane K."/>
            <person name="Yamazaki S."/>
            <person name="Fujita N."/>
        </authorList>
    </citation>
    <scope>NUCLEOTIDE SEQUENCE [LARGE SCALE GENOMIC DNA]</scope>
    <source>
        <strain evidence="1 2">NBRC 16433</strain>
    </source>
</reference>
<evidence type="ECO:0000313" key="2">
    <source>
        <dbReference type="Proteomes" id="UP000003558"/>
    </source>
</evidence>
<dbReference type="AlphaFoldDB" id="F9W012"/>
<gene>
    <name evidence="1" type="ORF">GOALK_097_02370</name>
</gene>
<dbReference type="STRING" id="1027371.GOALK_097_02370"/>
<dbReference type="Proteomes" id="UP000003558">
    <property type="component" value="Unassembled WGS sequence"/>
</dbReference>
<sequence length="248" mass="27996">MGAELTAAALRAAAAEVADPQRADDLARFFQVRPGGYGEGDEFIGLRVPQQRAIAKRFRGIAPDEVGALLDSPVHEHRLIALFLLRGEFERTLKPRSEPDWDEAGRWVELYLDAVRRGRVNNWDLVDSSADSVLGEFCRLRGGMEVILSHAADEDLWRRRVGVIATFAHIKNGDASALLAVAPLVRDDRRDLIQKAFGWMLRETGKRVDEQVLLTYLEENAARMGRTALSYALEHRTLEERAYYRALR</sequence>
<evidence type="ECO:0000313" key="1">
    <source>
        <dbReference type="EMBL" id="GAA14201.1"/>
    </source>
</evidence>
<dbReference type="RefSeq" id="WP_006360272.1">
    <property type="nucleotide sequence ID" value="NZ_BACI01000097.1"/>
</dbReference>
<accession>F9W012</accession>
<dbReference type="PANTHER" id="PTHR34070">
    <property type="entry name" value="ARMADILLO-TYPE FOLD"/>
    <property type="match status" value="1"/>
</dbReference>
<evidence type="ECO:0008006" key="3">
    <source>
        <dbReference type="Google" id="ProtNLM"/>
    </source>
</evidence>
<dbReference type="CDD" id="cd06561">
    <property type="entry name" value="AlkD_like"/>
    <property type="match status" value="1"/>
</dbReference>
<dbReference type="EMBL" id="BACI01000097">
    <property type="protein sequence ID" value="GAA14201.1"/>
    <property type="molecule type" value="Genomic_DNA"/>
</dbReference>
<dbReference type="Pfam" id="PF08713">
    <property type="entry name" value="DNA_alkylation"/>
    <property type="match status" value="1"/>
</dbReference>
<dbReference type="SUPFAM" id="SSF48371">
    <property type="entry name" value="ARM repeat"/>
    <property type="match status" value="1"/>
</dbReference>
<dbReference type="PANTHER" id="PTHR34070:SF1">
    <property type="entry name" value="DNA ALKYLATION REPAIR PROTEIN"/>
    <property type="match status" value="1"/>
</dbReference>
<dbReference type="Gene3D" id="1.25.10.90">
    <property type="match status" value="1"/>
</dbReference>